<dbReference type="Proteomes" id="UP000194218">
    <property type="component" value="Chromosome"/>
</dbReference>
<evidence type="ECO:0008006" key="4">
    <source>
        <dbReference type="Google" id="ProtNLM"/>
    </source>
</evidence>
<organism evidence="2 3">
    <name type="scientific">Streptomyces marincola</name>
    <dbReference type="NCBI Taxonomy" id="2878388"/>
    <lineage>
        <taxon>Bacteria</taxon>
        <taxon>Bacillati</taxon>
        <taxon>Actinomycetota</taxon>
        <taxon>Actinomycetes</taxon>
        <taxon>Kitasatosporales</taxon>
        <taxon>Streptomycetaceae</taxon>
        <taxon>Streptomyces</taxon>
    </lineage>
</organism>
<proteinExistence type="predicted"/>
<feature type="transmembrane region" description="Helical" evidence="1">
    <location>
        <begin position="295"/>
        <end position="314"/>
    </location>
</feature>
<feature type="transmembrane region" description="Helical" evidence="1">
    <location>
        <begin position="254"/>
        <end position="275"/>
    </location>
</feature>
<keyword evidence="1" id="KW-1133">Transmembrane helix</keyword>
<evidence type="ECO:0000313" key="3">
    <source>
        <dbReference type="Proteomes" id="UP000194218"/>
    </source>
</evidence>
<evidence type="ECO:0000313" key="2">
    <source>
        <dbReference type="EMBL" id="ARQ72198.1"/>
    </source>
</evidence>
<reference evidence="2 3" key="1">
    <citation type="submission" date="2017-05" db="EMBL/GenBank/DDBJ databases">
        <title>Complete genome sequence of Streptomyces sp. SCSIO 03032 revealed the diverse biosynthetic pathways for its bioactive secondary metabolites.</title>
        <authorList>
            <person name="Ma L."/>
            <person name="Zhu Y."/>
            <person name="Zhang W."/>
            <person name="Zhang G."/>
            <person name="Tian X."/>
            <person name="Zhang S."/>
            <person name="Zhang C."/>
        </authorList>
    </citation>
    <scope>NUCLEOTIDE SEQUENCE [LARGE SCALE GENOMIC DNA]</scope>
    <source>
        <strain evidence="2 3">SCSIO 03032</strain>
    </source>
</reference>
<keyword evidence="1" id="KW-0472">Membrane</keyword>
<dbReference type="AlphaFoldDB" id="A0A1W7D544"/>
<dbReference type="KEGG" id="smao:CAG99_06885"/>
<name>A0A1W7D544_9ACTN</name>
<feature type="transmembrane region" description="Helical" evidence="1">
    <location>
        <begin position="74"/>
        <end position="95"/>
    </location>
</feature>
<gene>
    <name evidence="2" type="ORF">CAG99_06885</name>
</gene>
<protein>
    <recommendedName>
        <fullName evidence="4">DUF2079 domain-containing protein</fullName>
    </recommendedName>
</protein>
<dbReference type="EMBL" id="CP021121">
    <property type="protein sequence ID" value="ARQ72198.1"/>
    <property type="molecule type" value="Genomic_DNA"/>
</dbReference>
<feature type="transmembrane region" description="Helical" evidence="1">
    <location>
        <begin position="326"/>
        <end position="346"/>
    </location>
</feature>
<dbReference type="InterPro" id="IPR018650">
    <property type="entry name" value="STSV1_Orf64"/>
</dbReference>
<sequence length="452" mass="48158">MLAAVFCAGYAAVSVTRWRRWENRSWDLGIFEQVISSYARLEAPVSDLKGPGFPILGDHFSPVTALIAPFYRLFPGPVTLLVAQAALFALAVVPVTRAAAHLLGRARGAAVGAAFGLSWGIQRAVDFDFHEIAFAVPLIAFALEAVLRERWRAALCWALPLLLVKEDLGLTAAAIACVVALRAGPADPRTARRALAVAAVCVVGCALTLTVVIPSFNAGGEYDYWSKLGESGAEGGGGPFGALFTGAEEKLRTLLWILVPTTGLLALRSPLLLVALPTMGWRFVSQDPHYWSTDWHYSAVLMPVLALALTDAVARGRSSSRPWLRGYAHHLPAAVLAAALALSTALPAADLTRAETYRAGPLAAAGERVMAAVPDGAEVAANVRPIAHLTQRCRVFWIGGSGDLVPDWIAYYDPGHTAESLTAYAARLYPQGPRWTVAAQESGFFVLRAEGA</sequence>
<dbReference type="Pfam" id="PF09852">
    <property type="entry name" value="DUF2079"/>
    <property type="match status" value="1"/>
</dbReference>
<feature type="transmembrane region" description="Helical" evidence="1">
    <location>
        <begin position="193"/>
        <end position="213"/>
    </location>
</feature>
<keyword evidence="3" id="KW-1185">Reference proteome</keyword>
<accession>A0A1W7D544</accession>
<dbReference type="OrthoDB" id="5240834at2"/>
<evidence type="ECO:0000256" key="1">
    <source>
        <dbReference type="SAM" id="Phobius"/>
    </source>
</evidence>
<keyword evidence="1" id="KW-0812">Transmembrane</keyword>